<dbReference type="SUPFAM" id="SSF56219">
    <property type="entry name" value="DNase I-like"/>
    <property type="match status" value="1"/>
</dbReference>
<gene>
    <name evidence="3" type="primary">LOC136081286</name>
</gene>
<reference evidence="3" key="1">
    <citation type="submission" date="2025-08" db="UniProtKB">
        <authorList>
            <consortium name="RefSeq"/>
        </authorList>
    </citation>
    <scope>IDENTIFICATION</scope>
</reference>
<sequence>MHKQPELQKHNESKCLPANIYLNALNTKIKSAKPNPRNTFLKCFYTNATSLNPDKMNELSALCDINIHGGDVAICIKRDLVVNEVSDRHLREILNNSNSEQIWCEIKIGNEIVLIGCVYRPPLSNINDINKTIILAKQAVDRKAYSCMLLAGDFNFPDIKWHDDDRIELLSGQNSAASVFLDTLANHNLEQLVDFSTFEASNGKAKNILDLIITDLSTRVINLSSSLPLGNSSQGHRILSWDYVVLSKNETTFSNKKYDFNKGDYINFGKKIMETNWKQLFENKNTNKCYELFCNKYNKLSKQFIPLKKVHTTRNAPWMNKEVLAMIKQKKQLGNYLSATNWRSATLIREYRKIRNQVQKACKRRVRAQQNVHVSISAISDAKGETLTEGIHIANRLNEHFKSVFVDDSKSSQLPIFERRPYQENLGDITINFEATLAYLKGLNPNKSIGADNISPKVLKECSAQMTYPLTLLYNKALSEGSLLLL</sequence>
<evidence type="ECO:0000313" key="2">
    <source>
        <dbReference type="Proteomes" id="UP001652625"/>
    </source>
</evidence>
<dbReference type="GeneID" id="136081286"/>
<evidence type="ECO:0000259" key="1">
    <source>
        <dbReference type="Pfam" id="PF14529"/>
    </source>
</evidence>
<name>A0ABM4BZH7_HYDVU</name>
<dbReference type="InterPro" id="IPR036691">
    <property type="entry name" value="Endo/exonu/phosph_ase_sf"/>
</dbReference>
<dbReference type="RefSeq" id="XP_065654662.1">
    <property type="nucleotide sequence ID" value="XM_065798590.1"/>
</dbReference>
<feature type="domain" description="Endonuclease/exonuclease/phosphatase" evidence="1">
    <location>
        <begin position="114"/>
        <end position="221"/>
    </location>
</feature>
<dbReference type="Pfam" id="PF14529">
    <property type="entry name" value="Exo_endo_phos_2"/>
    <property type="match status" value="1"/>
</dbReference>
<proteinExistence type="predicted"/>
<accession>A0ABM4BZH7</accession>
<protein>
    <submittedName>
        <fullName evidence="3">Uncharacterized protein LOC136081286</fullName>
    </submittedName>
</protein>
<organism evidence="2 3">
    <name type="scientific">Hydra vulgaris</name>
    <name type="common">Hydra</name>
    <name type="synonym">Hydra attenuata</name>
    <dbReference type="NCBI Taxonomy" id="6087"/>
    <lineage>
        <taxon>Eukaryota</taxon>
        <taxon>Metazoa</taxon>
        <taxon>Cnidaria</taxon>
        <taxon>Hydrozoa</taxon>
        <taxon>Hydroidolina</taxon>
        <taxon>Anthoathecata</taxon>
        <taxon>Aplanulata</taxon>
        <taxon>Hydridae</taxon>
        <taxon>Hydra</taxon>
    </lineage>
</organism>
<dbReference type="InterPro" id="IPR005135">
    <property type="entry name" value="Endo/exonuclease/phosphatase"/>
</dbReference>
<dbReference type="Gene3D" id="3.60.10.10">
    <property type="entry name" value="Endonuclease/exonuclease/phosphatase"/>
    <property type="match status" value="1"/>
</dbReference>
<keyword evidence="2" id="KW-1185">Reference proteome</keyword>
<dbReference type="Proteomes" id="UP001652625">
    <property type="component" value="Chromosome 06"/>
</dbReference>
<dbReference type="PANTHER" id="PTHR33395:SF22">
    <property type="entry name" value="REVERSE TRANSCRIPTASE DOMAIN-CONTAINING PROTEIN"/>
    <property type="match status" value="1"/>
</dbReference>
<evidence type="ECO:0000313" key="3">
    <source>
        <dbReference type="RefSeq" id="XP_065654662.1"/>
    </source>
</evidence>
<dbReference type="PANTHER" id="PTHR33395">
    <property type="entry name" value="TRANSCRIPTASE, PUTATIVE-RELATED-RELATED"/>
    <property type="match status" value="1"/>
</dbReference>